<accession>A0ABS0ZBJ8</accession>
<organism evidence="4 5">
    <name type="scientific">Marinomonas ostreistagni</name>
    <dbReference type="NCBI Taxonomy" id="359209"/>
    <lineage>
        <taxon>Bacteria</taxon>
        <taxon>Pseudomonadati</taxon>
        <taxon>Pseudomonadota</taxon>
        <taxon>Gammaproteobacteria</taxon>
        <taxon>Oceanospirillales</taxon>
        <taxon>Oceanospirillaceae</taxon>
        <taxon>Marinomonas</taxon>
    </lineage>
</organism>
<comment type="similarity">
    <text evidence="1">Belongs to the AB hydrolase superfamily. AB hydrolase 2 family.</text>
</comment>
<dbReference type="Proteomes" id="UP000598488">
    <property type="component" value="Unassembled WGS sequence"/>
</dbReference>
<dbReference type="SUPFAM" id="SSF53474">
    <property type="entry name" value="alpha/beta-Hydrolases"/>
    <property type="match status" value="1"/>
</dbReference>
<dbReference type="EMBL" id="JAEMUH010000005">
    <property type="protein sequence ID" value="MBJ7550341.1"/>
    <property type="molecule type" value="Genomic_DNA"/>
</dbReference>
<dbReference type="PANTHER" id="PTHR10655">
    <property type="entry name" value="LYSOPHOSPHOLIPASE-RELATED"/>
    <property type="match status" value="1"/>
</dbReference>
<comment type="caution">
    <text evidence="4">The sequence shown here is derived from an EMBL/GenBank/DDBJ whole genome shotgun (WGS) entry which is preliminary data.</text>
</comment>
<keyword evidence="5" id="KW-1185">Reference proteome</keyword>
<dbReference type="InterPro" id="IPR050565">
    <property type="entry name" value="LYPA1-2/EST-like"/>
</dbReference>
<protein>
    <submittedName>
        <fullName evidence="4">Esterase</fullName>
    </submittedName>
</protein>
<feature type="domain" description="Phospholipase/carboxylesterase/thioesterase" evidence="3">
    <location>
        <begin position="5"/>
        <end position="197"/>
    </location>
</feature>
<dbReference type="InterPro" id="IPR003140">
    <property type="entry name" value="PLipase/COase/thioEstase"/>
</dbReference>
<keyword evidence="2" id="KW-0378">Hydrolase</keyword>
<dbReference type="NCBIfam" id="NF008525">
    <property type="entry name" value="PRK11460.1"/>
    <property type="match status" value="1"/>
</dbReference>
<sequence length="206" mass="22842">MSDIVIQKPAIANRLILLFHGVGSRPESLMTLGRWLADSLDRAMVVSVAAPHPFDLGEGLQWFSIKDINEENRLDRIKVEMPRFADKIRFWQDIAKVEVNDTVIIGFSQGAIMSLSSTQLIATPLAKHVVSLSGRFAKAPQHNPSPSNVHFLHGNADKVMPVQHAIQGHDWLEALGASTTLDTFDGLTHSINHEESIRLLEVLQQS</sequence>
<evidence type="ECO:0000259" key="3">
    <source>
        <dbReference type="Pfam" id="PF02230"/>
    </source>
</evidence>
<dbReference type="RefSeq" id="WP_199461973.1">
    <property type="nucleotide sequence ID" value="NZ_JAEMUH010000005.1"/>
</dbReference>
<gene>
    <name evidence="4" type="primary">ypfH</name>
    <name evidence="4" type="ORF">JHD44_06580</name>
</gene>
<dbReference type="InterPro" id="IPR029058">
    <property type="entry name" value="AB_hydrolase_fold"/>
</dbReference>
<dbReference type="Pfam" id="PF02230">
    <property type="entry name" value="Abhydrolase_2"/>
    <property type="match status" value="1"/>
</dbReference>
<evidence type="ECO:0000256" key="1">
    <source>
        <dbReference type="ARBA" id="ARBA00006499"/>
    </source>
</evidence>
<proteinExistence type="inferred from homology"/>
<evidence type="ECO:0000313" key="4">
    <source>
        <dbReference type="EMBL" id="MBJ7550341.1"/>
    </source>
</evidence>
<evidence type="ECO:0000313" key="5">
    <source>
        <dbReference type="Proteomes" id="UP000598488"/>
    </source>
</evidence>
<evidence type="ECO:0000256" key="2">
    <source>
        <dbReference type="ARBA" id="ARBA00022801"/>
    </source>
</evidence>
<reference evidence="4 5" key="1">
    <citation type="submission" date="2020-12" db="EMBL/GenBank/DDBJ databases">
        <title>Comparative genome analysis of fungal antagonists Marinomonas ostreistagni 398 and M. spartinae 468.</title>
        <authorList>
            <person name="Fields J.L."/>
            <person name="Mavrodi O.V."/>
            <person name="Biber P.D."/>
            <person name="Indest K.J."/>
            <person name="Mavrodi D.V."/>
        </authorList>
    </citation>
    <scope>NUCLEOTIDE SEQUENCE [LARGE SCALE GENOMIC DNA]</scope>
    <source>
        <strain evidence="4 5">USM7</strain>
    </source>
</reference>
<dbReference type="PANTHER" id="PTHR10655:SF17">
    <property type="entry name" value="LYSOPHOSPHOLIPASE-LIKE PROTEIN 1"/>
    <property type="match status" value="1"/>
</dbReference>
<dbReference type="Gene3D" id="3.40.50.1820">
    <property type="entry name" value="alpha/beta hydrolase"/>
    <property type="match status" value="1"/>
</dbReference>
<name>A0ABS0ZBJ8_9GAMM</name>